<dbReference type="SUPFAM" id="SSF50475">
    <property type="entry name" value="FMN-binding split barrel"/>
    <property type="match status" value="1"/>
</dbReference>
<keyword evidence="3" id="KW-1185">Reference proteome</keyword>
<gene>
    <name evidence="2" type="ORF">SAMN05444417_1066</name>
</gene>
<sequence>MATPTRDSIATAMRDIDICMMTTRSPNGGMTSRPMSNNAEVEWTGDNWFFSRPDTRKMREIEAEPEVTLDFEGEGLWITVRGTARVHTDEALMREHWTPDIEKWFGGELDADKLRLIQVEAREAEAYGREEGIVAMG</sequence>
<evidence type="ECO:0000313" key="2">
    <source>
        <dbReference type="EMBL" id="SHI57311.1"/>
    </source>
</evidence>
<dbReference type="InterPro" id="IPR038725">
    <property type="entry name" value="YdaG_split_barrel_FMN-bd"/>
</dbReference>
<dbReference type="PANTHER" id="PTHR34818:SF1">
    <property type="entry name" value="PROTEIN BLI-3"/>
    <property type="match status" value="1"/>
</dbReference>
<dbReference type="Proteomes" id="UP000184292">
    <property type="component" value="Unassembled WGS sequence"/>
</dbReference>
<dbReference type="STRING" id="1447782.SAMN05444417_1066"/>
<reference evidence="2 3" key="1">
    <citation type="submission" date="2016-11" db="EMBL/GenBank/DDBJ databases">
        <authorList>
            <person name="Jaros S."/>
            <person name="Januszkiewicz K."/>
            <person name="Wedrychowicz H."/>
        </authorList>
    </citation>
    <scope>NUCLEOTIDE SEQUENCE [LARGE SCALE GENOMIC DNA]</scope>
    <source>
        <strain evidence="2 3">DSM 100565</strain>
    </source>
</reference>
<dbReference type="InterPro" id="IPR012349">
    <property type="entry name" value="Split_barrel_FMN-bd"/>
</dbReference>
<dbReference type="RefSeq" id="WP_073326780.1">
    <property type="nucleotide sequence ID" value="NZ_FQYO01000002.1"/>
</dbReference>
<evidence type="ECO:0000313" key="3">
    <source>
        <dbReference type="Proteomes" id="UP000184292"/>
    </source>
</evidence>
<feature type="domain" description="General stress protein FMN-binding split barrel" evidence="1">
    <location>
        <begin position="8"/>
        <end position="130"/>
    </location>
</feature>
<dbReference type="InterPro" id="IPR052917">
    <property type="entry name" value="Stress-Dev_Protein"/>
</dbReference>
<evidence type="ECO:0000259" key="1">
    <source>
        <dbReference type="Pfam" id="PF16242"/>
    </source>
</evidence>
<name>A0A1M6C931_9RHOB</name>
<organism evidence="2 3">
    <name type="scientific">Wenxinia saemankumensis</name>
    <dbReference type="NCBI Taxonomy" id="1447782"/>
    <lineage>
        <taxon>Bacteria</taxon>
        <taxon>Pseudomonadati</taxon>
        <taxon>Pseudomonadota</taxon>
        <taxon>Alphaproteobacteria</taxon>
        <taxon>Rhodobacterales</taxon>
        <taxon>Roseobacteraceae</taxon>
        <taxon>Wenxinia</taxon>
    </lineage>
</organism>
<dbReference type="AlphaFoldDB" id="A0A1M6C931"/>
<protein>
    <submittedName>
        <fullName evidence="2">General stress protein 26</fullName>
    </submittedName>
</protein>
<dbReference type="Pfam" id="PF16242">
    <property type="entry name" value="Pyrid_ox_like"/>
    <property type="match status" value="1"/>
</dbReference>
<dbReference type="Gene3D" id="2.30.110.10">
    <property type="entry name" value="Electron Transport, Fmn-binding Protein, Chain A"/>
    <property type="match status" value="1"/>
</dbReference>
<proteinExistence type="predicted"/>
<accession>A0A1M6C931</accession>
<dbReference type="OrthoDB" id="1432662at2"/>
<dbReference type="EMBL" id="FQYO01000002">
    <property type="protein sequence ID" value="SHI57311.1"/>
    <property type="molecule type" value="Genomic_DNA"/>
</dbReference>
<dbReference type="PANTHER" id="PTHR34818">
    <property type="entry name" value="PROTEIN BLI-3"/>
    <property type="match status" value="1"/>
</dbReference>